<reference evidence="3" key="1">
    <citation type="submission" date="2021-01" db="EMBL/GenBank/DDBJ databases">
        <title>Whole genome shotgun sequence of Acrocarpospora phusangensis NBRC 108782.</title>
        <authorList>
            <person name="Komaki H."/>
            <person name="Tamura T."/>
        </authorList>
    </citation>
    <scope>NUCLEOTIDE SEQUENCE</scope>
    <source>
        <strain evidence="3">NBRC 108782</strain>
    </source>
</reference>
<feature type="transmembrane region" description="Helical" evidence="1">
    <location>
        <begin position="102"/>
        <end position="123"/>
    </location>
</feature>
<protein>
    <recommendedName>
        <fullName evidence="5">DoxX family protein</fullName>
    </recommendedName>
</protein>
<feature type="transmembrane region" description="Helical" evidence="1">
    <location>
        <begin position="67"/>
        <end position="87"/>
    </location>
</feature>
<comment type="caution">
    <text evidence="3">The sequence shown here is derived from an EMBL/GenBank/DDBJ whole genome shotgun (WGS) entry which is preliminary data.</text>
</comment>
<keyword evidence="1" id="KW-0812">Transmembrane</keyword>
<accession>A0A919QEH2</accession>
<dbReference type="Proteomes" id="UP000640052">
    <property type="component" value="Unassembled WGS sequence"/>
</dbReference>
<feature type="chain" id="PRO_5037641491" description="DoxX family protein" evidence="2">
    <location>
        <begin position="24"/>
        <end position="136"/>
    </location>
</feature>
<evidence type="ECO:0000313" key="3">
    <source>
        <dbReference type="EMBL" id="GIH25890.1"/>
    </source>
</evidence>
<keyword evidence="2" id="KW-0732">Signal</keyword>
<name>A0A919QEH2_9ACTN</name>
<keyword evidence="1" id="KW-1133">Transmembrane helix</keyword>
<organism evidence="3 4">
    <name type="scientific">Acrocarpospora phusangensis</name>
    <dbReference type="NCBI Taxonomy" id="1070424"/>
    <lineage>
        <taxon>Bacteria</taxon>
        <taxon>Bacillati</taxon>
        <taxon>Actinomycetota</taxon>
        <taxon>Actinomycetes</taxon>
        <taxon>Streptosporangiales</taxon>
        <taxon>Streptosporangiaceae</taxon>
        <taxon>Acrocarpospora</taxon>
    </lineage>
</organism>
<keyword evidence="4" id="KW-1185">Reference proteome</keyword>
<dbReference type="EMBL" id="BOOA01000033">
    <property type="protein sequence ID" value="GIH25890.1"/>
    <property type="molecule type" value="Genomic_DNA"/>
</dbReference>
<evidence type="ECO:0008006" key="5">
    <source>
        <dbReference type="Google" id="ProtNLM"/>
    </source>
</evidence>
<sequence>MNRSLVGCMAALVLVYLAGAAIAVDHGLSETFLDAVGPNGRLSAPIPMIVLQVVAVGLAVSSRRGVALTGSAVVTLACAVAVISGFFDGGYADTRLTAFERVYQFTVIGGIVALGALGLITFVHRLRAGRDAALTV</sequence>
<evidence type="ECO:0000256" key="1">
    <source>
        <dbReference type="SAM" id="Phobius"/>
    </source>
</evidence>
<feature type="signal peptide" evidence="2">
    <location>
        <begin position="1"/>
        <end position="23"/>
    </location>
</feature>
<feature type="transmembrane region" description="Helical" evidence="1">
    <location>
        <begin position="44"/>
        <end position="60"/>
    </location>
</feature>
<evidence type="ECO:0000256" key="2">
    <source>
        <dbReference type="SAM" id="SignalP"/>
    </source>
</evidence>
<proteinExistence type="predicted"/>
<dbReference type="AlphaFoldDB" id="A0A919QEH2"/>
<gene>
    <name evidence="3" type="ORF">Aph01nite_42000</name>
</gene>
<dbReference type="RefSeq" id="WP_204042581.1">
    <property type="nucleotide sequence ID" value="NZ_BOOA01000033.1"/>
</dbReference>
<evidence type="ECO:0000313" key="4">
    <source>
        <dbReference type="Proteomes" id="UP000640052"/>
    </source>
</evidence>
<keyword evidence="1" id="KW-0472">Membrane</keyword>